<reference evidence="1" key="1">
    <citation type="submission" date="2014-11" db="EMBL/GenBank/DDBJ databases">
        <authorList>
            <person name="Amaro Gonzalez C."/>
        </authorList>
    </citation>
    <scope>NUCLEOTIDE SEQUENCE</scope>
</reference>
<proteinExistence type="predicted"/>
<reference evidence="1" key="2">
    <citation type="journal article" date="2015" name="Fish Shellfish Immunol.">
        <title>Early steps in the European eel (Anguilla anguilla)-Vibrio vulnificus interaction in the gills: Role of the RtxA13 toxin.</title>
        <authorList>
            <person name="Callol A."/>
            <person name="Pajuelo D."/>
            <person name="Ebbesson L."/>
            <person name="Teles M."/>
            <person name="MacKenzie S."/>
            <person name="Amaro C."/>
        </authorList>
    </citation>
    <scope>NUCLEOTIDE SEQUENCE</scope>
</reference>
<sequence>MFFFFNPLHHKSHTFFFF</sequence>
<dbReference type="AlphaFoldDB" id="A0A0E9W053"/>
<name>A0A0E9W053_ANGAN</name>
<organism evidence="1">
    <name type="scientific">Anguilla anguilla</name>
    <name type="common">European freshwater eel</name>
    <name type="synonym">Muraena anguilla</name>
    <dbReference type="NCBI Taxonomy" id="7936"/>
    <lineage>
        <taxon>Eukaryota</taxon>
        <taxon>Metazoa</taxon>
        <taxon>Chordata</taxon>
        <taxon>Craniata</taxon>
        <taxon>Vertebrata</taxon>
        <taxon>Euteleostomi</taxon>
        <taxon>Actinopterygii</taxon>
        <taxon>Neopterygii</taxon>
        <taxon>Teleostei</taxon>
        <taxon>Anguilliformes</taxon>
        <taxon>Anguillidae</taxon>
        <taxon>Anguilla</taxon>
    </lineage>
</organism>
<accession>A0A0E9W053</accession>
<evidence type="ECO:0000313" key="1">
    <source>
        <dbReference type="EMBL" id="JAH82935.1"/>
    </source>
</evidence>
<protein>
    <submittedName>
        <fullName evidence="1">Uncharacterized protein</fullName>
    </submittedName>
</protein>
<dbReference type="EMBL" id="GBXM01025642">
    <property type="protein sequence ID" value="JAH82935.1"/>
    <property type="molecule type" value="Transcribed_RNA"/>
</dbReference>